<dbReference type="Proteomes" id="UP000747110">
    <property type="component" value="Unassembled WGS sequence"/>
</dbReference>
<feature type="compositionally biased region" description="Low complexity" evidence="1">
    <location>
        <begin position="58"/>
        <end position="75"/>
    </location>
</feature>
<sequence>MRIAAPPPPSPAPSPERRASTRPSPPEAPDEKEGGEMWRSRSKEAAMSDRSDQHLEDQGVGVQQRGQSRVGGLVVTRHHQRVADQLVGGRRRSHLHGGNGRTDGWG</sequence>
<evidence type="ECO:0000313" key="3">
    <source>
        <dbReference type="Proteomes" id="UP000747110"/>
    </source>
</evidence>
<reference evidence="2" key="1">
    <citation type="journal article" date="2021" name="Proc. Natl. Acad. Sci. U.S.A.">
        <title>Three genomes in the algal genus Volvox reveal the fate of a haploid sex-determining region after a transition to homothallism.</title>
        <authorList>
            <person name="Yamamoto K."/>
            <person name="Hamaji T."/>
            <person name="Kawai-Toyooka H."/>
            <person name="Matsuzaki R."/>
            <person name="Takahashi F."/>
            <person name="Nishimura Y."/>
            <person name="Kawachi M."/>
            <person name="Noguchi H."/>
            <person name="Minakuchi Y."/>
            <person name="Umen J.G."/>
            <person name="Toyoda A."/>
            <person name="Nozaki H."/>
        </authorList>
    </citation>
    <scope>NUCLEOTIDE SEQUENCE</scope>
    <source>
        <strain evidence="2">NIES-3786</strain>
    </source>
</reference>
<feature type="compositionally biased region" description="Pro residues" evidence="1">
    <location>
        <begin position="1"/>
        <end position="14"/>
    </location>
</feature>
<keyword evidence="3" id="KW-1185">Reference proteome</keyword>
<proteinExistence type="predicted"/>
<evidence type="ECO:0000313" key="2">
    <source>
        <dbReference type="EMBL" id="GIL84917.1"/>
    </source>
</evidence>
<feature type="compositionally biased region" description="Basic and acidic residues" evidence="1">
    <location>
        <begin position="29"/>
        <end position="57"/>
    </location>
</feature>
<dbReference type="AlphaFoldDB" id="A0A8J4FT51"/>
<dbReference type="EMBL" id="BNCP01000031">
    <property type="protein sequence ID" value="GIL84917.1"/>
    <property type="molecule type" value="Genomic_DNA"/>
</dbReference>
<comment type="caution">
    <text evidence="2">The sequence shown here is derived from an EMBL/GenBank/DDBJ whole genome shotgun (WGS) entry which is preliminary data.</text>
</comment>
<evidence type="ECO:0000256" key="1">
    <source>
        <dbReference type="SAM" id="MobiDB-lite"/>
    </source>
</evidence>
<feature type="region of interest" description="Disordered" evidence="1">
    <location>
        <begin position="1"/>
        <end position="106"/>
    </location>
</feature>
<feature type="compositionally biased region" description="Gly residues" evidence="1">
    <location>
        <begin position="97"/>
        <end position="106"/>
    </location>
</feature>
<protein>
    <submittedName>
        <fullName evidence="2">Uncharacterized protein</fullName>
    </submittedName>
</protein>
<name>A0A8J4FT51_9CHLO</name>
<accession>A0A8J4FT51</accession>
<organism evidence="2 3">
    <name type="scientific">Volvox reticuliferus</name>
    <dbReference type="NCBI Taxonomy" id="1737510"/>
    <lineage>
        <taxon>Eukaryota</taxon>
        <taxon>Viridiplantae</taxon>
        <taxon>Chlorophyta</taxon>
        <taxon>core chlorophytes</taxon>
        <taxon>Chlorophyceae</taxon>
        <taxon>CS clade</taxon>
        <taxon>Chlamydomonadales</taxon>
        <taxon>Volvocaceae</taxon>
        <taxon>Volvox</taxon>
    </lineage>
</organism>
<gene>
    <name evidence="2" type="ORF">Vretifemale_13491</name>
</gene>